<evidence type="ECO:0000256" key="1">
    <source>
        <dbReference type="SAM" id="Phobius"/>
    </source>
</evidence>
<feature type="transmembrane region" description="Helical" evidence="1">
    <location>
        <begin position="111"/>
        <end position="132"/>
    </location>
</feature>
<feature type="transmembrane region" description="Helical" evidence="1">
    <location>
        <begin position="79"/>
        <end position="99"/>
    </location>
</feature>
<reference evidence="4" key="1">
    <citation type="journal article" date="2019" name="Int. J. Syst. Evol. Microbiol.">
        <title>The Global Catalogue of Microorganisms (GCM) 10K type strain sequencing project: providing services to taxonomists for standard genome sequencing and annotation.</title>
        <authorList>
            <consortium name="The Broad Institute Genomics Platform"/>
            <consortium name="The Broad Institute Genome Sequencing Center for Infectious Disease"/>
            <person name="Wu L."/>
            <person name="Ma J."/>
        </authorList>
    </citation>
    <scope>NUCLEOTIDE SEQUENCE [LARGE SCALE GENOMIC DNA]</scope>
    <source>
        <strain evidence="4">JCM 16956</strain>
    </source>
</reference>
<dbReference type="Proteomes" id="UP001501000">
    <property type="component" value="Unassembled WGS sequence"/>
</dbReference>
<name>A0ABP7N372_9ACTN</name>
<dbReference type="InterPro" id="IPR005530">
    <property type="entry name" value="SPW"/>
</dbReference>
<dbReference type="EMBL" id="BAABAJ010000022">
    <property type="protein sequence ID" value="GAA3935714.1"/>
    <property type="molecule type" value="Genomic_DNA"/>
</dbReference>
<keyword evidence="1" id="KW-0472">Membrane</keyword>
<accession>A0ABP7N372</accession>
<feature type="transmembrane region" description="Helical" evidence="1">
    <location>
        <begin position="28"/>
        <end position="47"/>
    </location>
</feature>
<dbReference type="Pfam" id="PF03779">
    <property type="entry name" value="SPW"/>
    <property type="match status" value="1"/>
</dbReference>
<sequence>MVIHIERGLRPRVSDPSHVLRQGVHDQILGLLMFAVGVLLLVMPMITETGPKDAQMNELLVGLVVAFTAGWRVYRGAGLWSDAVIGLAGVWLIVSPFVLDLQNTAVHTADRMLAFVTGGVLVVLSLLSLLVWRLDRKRTGRS</sequence>
<evidence type="ECO:0000259" key="2">
    <source>
        <dbReference type="Pfam" id="PF03779"/>
    </source>
</evidence>
<gene>
    <name evidence="3" type="ORF">GCM10022244_50140</name>
</gene>
<dbReference type="RefSeq" id="WP_345286638.1">
    <property type="nucleotide sequence ID" value="NZ_BAABAJ010000022.1"/>
</dbReference>
<comment type="caution">
    <text evidence="3">The sequence shown here is derived from an EMBL/GenBank/DDBJ whole genome shotgun (WGS) entry which is preliminary data.</text>
</comment>
<feature type="domain" description="SPW repeat-containing integral membrane" evidence="2">
    <location>
        <begin position="31"/>
        <end position="126"/>
    </location>
</feature>
<keyword evidence="4" id="KW-1185">Reference proteome</keyword>
<evidence type="ECO:0000313" key="3">
    <source>
        <dbReference type="EMBL" id="GAA3935714.1"/>
    </source>
</evidence>
<evidence type="ECO:0000313" key="4">
    <source>
        <dbReference type="Proteomes" id="UP001501000"/>
    </source>
</evidence>
<proteinExistence type="predicted"/>
<protein>
    <recommendedName>
        <fullName evidence="2">SPW repeat-containing integral membrane domain-containing protein</fullName>
    </recommendedName>
</protein>
<keyword evidence="1" id="KW-1133">Transmembrane helix</keyword>
<keyword evidence="1" id="KW-0812">Transmembrane</keyword>
<organism evidence="3 4">
    <name type="scientific">Streptomyces gulbargensis</name>
    <dbReference type="NCBI Taxonomy" id="364901"/>
    <lineage>
        <taxon>Bacteria</taxon>
        <taxon>Bacillati</taxon>
        <taxon>Actinomycetota</taxon>
        <taxon>Actinomycetes</taxon>
        <taxon>Kitasatosporales</taxon>
        <taxon>Streptomycetaceae</taxon>
        <taxon>Streptomyces</taxon>
    </lineage>
</organism>